<evidence type="ECO:0000313" key="2">
    <source>
        <dbReference type="EMBL" id="CAI9304131.1"/>
    </source>
</evidence>
<keyword evidence="3" id="KW-1185">Reference proteome</keyword>
<dbReference type="AlphaFoldDB" id="A0AA36A3V6"/>
<dbReference type="EMBL" id="OX465085">
    <property type="protein sequence ID" value="CAI9304131.1"/>
    <property type="molecule type" value="Genomic_DNA"/>
</dbReference>
<protein>
    <submittedName>
        <fullName evidence="2">Uncharacterized protein</fullName>
    </submittedName>
</protein>
<reference evidence="2" key="1">
    <citation type="submission" date="2023-04" db="EMBL/GenBank/DDBJ databases">
        <authorList>
            <person name="Vijverberg K."/>
            <person name="Xiong W."/>
            <person name="Schranz E."/>
        </authorList>
    </citation>
    <scope>NUCLEOTIDE SEQUENCE</scope>
</reference>
<accession>A0AA36A3V6</accession>
<evidence type="ECO:0000256" key="1">
    <source>
        <dbReference type="SAM" id="MobiDB-lite"/>
    </source>
</evidence>
<feature type="region of interest" description="Disordered" evidence="1">
    <location>
        <begin position="76"/>
        <end position="126"/>
    </location>
</feature>
<dbReference type="Proteomes" id="UP001177003">
    <property type="component" value="Chromosome 9"/>
</dbReference>
<proteinExistence type="predicted"/>
<sequence>MEKFQRSFESNTTKANEVIYSLGSTLKTEKVKLQEVRTGLTTNHAQFNYCISSQISKLQDNIAMERKIMDALAVKTEKEDPKGKKEANHFVKSESEPKGKEKLFTEEPMVDNNKDEELDEYELKRR</sequence>
<organism evidence="2 3">
    <name type="scientific">Lactuca saligna</name>
    <name type="common">Willowleaf lettuce</name>
    <dbReference type="NCBI Taxonomy" id="75948"/>
    <lineage>
        <taxon>Eukaryota</taxon>
        <taxon>Viridiplantae</taxon>
        <taxon>Streptophyta</taxon>
        <taxon>Embryophyta</taxon>
        <taxon>Tracheophyta</taxon>
        <taxon>Spermatophyta</taxon>
        <taxon>Magnoliopsida</taxon>
        <taxon>eudicotyledons</taxon>
        <taxon>Gunneridae</taxon>
        <taxon>Pentapetalae</taxon>
        <taxon>asterids</taxon>
        <taxon>campanulids</taxon>
        <taxon>Asterales</taxon>
        <taxon>Asteraceae</taxon>
        <taxon>Cichorioideae</taxon>
        <taxon>Cichorieae</taxon>
        <taxon>Lactucinae</taxon>
        <taxon>Lactuca</taxon>
    </lineage>
</organism>
<gene>
    <name evidence="2" type="ORF">LSALG_LOCUS42536</name>
</gene>
<feature type="compositionally biased region" description="Basic and acidic residues" evidence="1">
    <location>
        <begin position="76"/>
        <end position="105"/>
    </location>
</feature>
<evidence type="ECO:0000313" key="3">
    <source>
        <dbReference type="Proteomes" id="UP001177003"/>
    </source>
</evidence>
<name>A0AA36A3V6_LACSI</name>